<accession>A0AAV7TPR8</accession>
<evidence type="ECO:0000313" key="3">
    <source>
        <dbReference type="Proteomes" id="UP001066276"/>
    </source>
</evidence>
<reference evidence="2" key="1">
    <citation type="journal article" date="2022" name="bioRxiv">
        <title>Sequencing and chromosome-scale assembly of the giantPleurodeles waltlgenome.</title>
        <authorList>
            <person name="Brown T."/>
            <person name="Elewa A."/>
            <person name="Iarovenko S."/>
            <person name="Subramanian E."/>
            <person name="Araus A.J."/>
            <person name="Petzold A."/>
            <person name="Susuki M."/>
            <person name="Suzuki K.-i.T."/>
            <person name="Hayashi T."/>
            <person name="Toyoda A."/>
            <person name="Oliveira C."/>
            <person name="Osipova E."/>
            <person name="Leigh N.D."/>
            <person name="Simon A."/>
            <person name="Yun M.H."/>
        </authorList>
    </citation>
    <scope>NUCLEOTIDE SEQUENCE</scope>
    <source>
        <strain evidence="2">20211129_DDA</strain>
        <tissue evidence="2">Liver</tissue>
    </source>
</reference>
<gene>
    <name evidence="2" type="ORF">NDU88_003917</name>
</gene>
<evidence type="ECO:0000256" key="1">
    <source>
        <dbReference type="SAM" id="MobiDB-lite"/>
    </source>
</evidence>
<keyword evidence="3" id="KW-1185">Reference proteome</keyword>
<feature type="compositionally biased region" description="Basic and acidic residues" evidence="1">
    <location>
        <begin position="72"/>
        <end position="82"/>
    </location>
</feature>
<proteinExistence type="predicted"/>
<organism evidence="2 3">
    <name type="scientific">Pleurodeles waltl</name>
    <name type="common">Iberian ribbed newt</name>
    <dbReference type="NCBI Taxonomy" id="8319"/>
    <lineage>
        <taxon>Eukaryota</taxon>
        <taxon>Metazoa</taxon>
        <taxon>Chordata</taxon>
        <taxon>Craniata</taxon>
        <taxon>Vertebrata</taxon>
        <taxon>Euteleostomi</taxon>
        <taxon>Amphibia</taxon>
        <taxon>Batrachia</taxon>
        <taxon>Caudata</taxon>
        <taxon>Salamandroidea</taxon>
        <taxon>Salamandridae</taxon>
        <taxon>Pleurodelinae</taxon>
        <taxon>Pleurodeles</taxon>
    </lineage>
</organism>
<evidence type="ECO:0000313" key="2">
    <source>
        <dbReference type="EMBL" id="KAJ1178675.1"/>
    </source>
</evidence>
<name>A0AAV7TPR8_PLEWA</name>
<dbReference type="AlphaFoldDB" id="A0AAV7TPR8"/>
<dbReference type="Proteomes" id="UP001066276">
    <property type="component" value="Chromosome 3_2"/>
</dbReference>
<feature type="compositionally biased region" description="Basic and acidic residues" evidence="1">
    <location>
        <begin position="26"/>
        <end position="36"/>
    </location>
</feature>
<protein>
    <submittedName>
        <fullName evidence="2">Uncharacterized protein</fullName>
    </submittedName>
</protein>
<feature type="compositionally biased region" description="Basic and acidic residues" evidence="1">
    <location>
        <begin position="44"/>
        <end position="63"/>
    </location>
</feature>
<sequence length="130" mass="14311">MMVCRPAIGKPTQHCPGAVLATGENDPDREILRSNEDLEVEEGGTLKEKGKEKTRDLRQRRDQQSNGGPETQRSDQEAERHYNRPHSGESVTSSGISAKKDDLEKALKACEKAGKLQALLEDEITPKSGD</sequence>
<dbReference type="EMBL" id="JANPWB010000006">
    <property type="protein sequence ID" value="KAJ1178675.1"/>
    <property type="molecule type" value="Genomic_DNA"/>
</dbReference>
<comment type="caution">
    <text evidence="2">The sequence shown here is derived from an EMBL/GenBank/DDBJ whole genome shotgun (WGS) entry which is preliminary data.</text>
</comment>
<feature type="region of interest" description="Disordered" evidence="1">
    <location>
        <begin position="1"/>
        <end position="97"/>
    </location>
</feature>